<accession>A0AAV4QBI4</accession>
<name>A0AAV4QBI4_CAEEX</name>
<protein>
    <submittedName>
        <fullName evidence="2">Uncharacterized protein</fullName>
    </submittedName>
</protein>
<comment type="caution">
    <text evidence="2">The sequence shown here is derived from an EMBL/GenBank/DDBJ whole genome shotgun (WGS) entry which is preliminary data.</text>
</comment>
<organism evidence="2 3">
    <name type="scientific">Caerostris extrusa</name>
    <name type="common">Bark spider</name>
    <name type="synonym">Caerostris bankana</name>
    <dbReference type="NCBI Taxonomy" id="172846"/>
    <lineage>
        <taxon>Eukaryota</taxon>
        <taxon>Metazoa</taxon>
        <taxon>Ecdysozoa</taxon>
        <taxon>Arthropoda</taxon>
        <taxon>Chelicerata</taxon>
        <taxon>Arachnida</taxon>
        <taxon>Araneae</taxon>
        <taxon>Araneomorphae</taxon>
        <taxon>Entelegynae</taxon>
        <taxon>Araneoidea</taxon>
        <taxon>Araneidae</taxon>
        <taxon>Caerostris</taxon>
    </lineage>
</organism>
<proteinExistence type="predicted"/>
<feature type="compositionally biased region" description="Basic residues" evidence="1">
    <location>
        <begin position="115"/>
        <end position="127"/>
    </location>
</feature>
<keyword evidence="3" id="KW-1185">Reference proteome</keyword>
<dbReference type="AlphaFoldDB" id="A0AAV4QBI4"/>
<gene>
    <name evidence="2" type="ORF">CEXT_530021</name>
</gene>
<dbReference type="EMBL" id="BPLR01005832">
    <property type="protein sequence ID" value="GIY05360.1"/>
    <property type="molecule type" value="Genomic_DNA"/>
</dbReference>
<sequence length="141" mass="16303">MERLAEDFTEETLCMLTRGERLRHLFRQWLLLHTTDHHDGGLHQDLQSCQRPAEAQGEGGCELAAMRKSLDTTSTIPLKSMQSKSAPSQSRTSPRHHRQTRGLMIKPKPISKTSRWQRPKIYKQKQSHSRICKAQGAELWF</sequence>
<evidence type="ECO:0000256" key="1">
    <source>
        <dbReference type="SAM" id="MobiDB-lite"/>
    </source>
</evidence>
<feature type="region of interest" description="Disordered" evidence="1">
    <location>
        <begin position="72"/>
        <end position="127"/>
    </location>
</feature>
<reference evidence="2 3" key="1">
    <citation type="submission" date="2021-06" db="EMBL/GenBank/DDBJ databases">
        <title>Caerostris extrusa draft genome.</title>
        <authorList>
            <person name="Kono N."/>
            <person name="Arakawa K."/>
        </authorList>
    </citation>
    <scope>NUCLEOTIDE SEQUENCE [LARGE SCALE GENOMIC DNA]</scope>
</reference>
<feature type="compositionally biased region" description="Polar residues" evidence="1">
    <location>
        <begin position="72"/>
        <end position="92"/>
    </location>
</feature>
<evidence type="ECO:0000313" key="2">
    <source>
        <dbReference type="EMBL" id="GIY05360.1"/>
    </source>
</evidence>
<dbReference type="Proteomes" id="UP001054945">
    <property type="component" value="Unassembled WGS sequence"/>
</dbReference>
<evidence type="ECO:0000313" key="3">
    <source>
        <dbReference type="Proteomes" id="UP001054945"/>
    </source>
</evidence>